<evidence type="ECO:0000313" key="1">
    <source>
        <dbReference type="EMBL" id="MFC7244463.1"/>
    </source>
</evidence>
<proteinExistence type="predicted"/>
<dbReference type="RefSeq" id="WP_376807503.1">
    <property type="nucleotide sequence ID" value="NZ_JBHTAC010000017.1"/>
</dbReference>
<dbReference type="EMBL" id="JBHTAC010000017">
    <property type="protein sequence ID" value="MFC7244463.1"/>
    <property type="molecule type" value="Genomic_DNA"/>
</dbReference>
<sequence length="326" mass="36613">MWPFRKKKAVVAPAAPKPEMTFDPFLGDADARRLSRLLGDRDWAAARTIIDDPDPRRHAFYVSIASTKSGLMEWIDDAVRSDPEPTLPLLVKGKAAIDWAWEARGSGYADSVAEDAWKVVRQRLLLAENCLDDVLDRDPTNVEALAAKVTLASARSKGLEEIRSRFAAVIAVAPTHQNAHWSMLQALCRKWHGSSELMFEFARERAAAYPGTGLPVLIAEAHLEEWLSRKRDYEYLEQPEVGAELRAAAEQSIWHPGFPEGPRTAVIWNTFAMAFAMGDHYPEAERCFAHIGDNLATRSPWSYWGKPGRAFLKFRDRTRDKLAEGA</sequence>
<organism evidence="1 2">
    <name type="scientific">Catellatospora aurea</name>
    <dbReference type="NCBI Taxonomy" id="1337874"/>
    <lineage>
        <taxon>Bacteria</taxon>
        <taxon>Bacillati</taxon>
        <taxon>Actinomycetota</taxon>
        <taxon>Actinomycetes</taxon>
        <taxon>Micromonosporales</taxon>
        <taxon>Micromonosporaceae</taxon>
        <taxon>Catellatospora</taxon>
    </lineage>
</organism>
<name>A0ABW2GZE9_9ACTN</name>
<evidence type="ECO:0000313" key="2">
    <source>
        <dbReference type="Proteomes" id="UP001596392"/>
    </source>
</evidence>
<comment type="caution">
    <text evidence="1">The sequence shown here is derived from an EMBL/GenBank/DDBJ whole genome shotgun (WGS) entry which is preliminary data.</text>
</comment>
<gene>
    <name evidence="1" type="ORF">ACFQO7_18460</name>
</gene>
<evidence type="ECO:0008006" key="3">
    <source>
        <dbReference type="Google" id="ProtNLM"/>
    </source>
</evidence>
<accession>A0ABW2GZE9</accession>
<dbReference type="Proteomes" id="UP001596392">
    <property type="component" value="Unassembled WGS sequence"/>
</dbReference>
<protein>
    <recommendedName>
        <fullName evidence="3">DUF4034 domain-containing protein</fullName>
    </recommendedName>
</protein>
<reference evidence="2" key="1">
    <citation type="journal article" date="2019" name="Int. J. Syst. Evol. Microbiol.">
        <title>The Global Catalogue of Microorganisms (GCM) 10K type strain sequencing project: providing services to taxonomists for standard genome sequencing and annotation.</title>
        <authorList>
            <consortium name="The Broad Institute Genomics Platform"/>
            <consortium name="The Broad Institute Genome Sequencing Center for Infectious Disease"/>
            <person name="Wu L."/>
            <person name="Ma J."/>
        </authorList>
    </citation>
    <scope>NUCLEOTIDE SEQUENCE [LARGE SCALE GENOMIC DNA]</scope>
    <source>
        <strain evidence="2">CGMCC 1.9106</strain>
    </source>
</reference>
<keyword evidence="2" id="KW-1185">Reference proteome</keyword>